<dbReference type="RefSeq" id="WP_284382844.1">
    <property type="nucleotide sequence ID" value="NZ_BSNM01000016.1"/>
</dbReference>
<dbReference type="Proteomes" id="UP001161389">
    <property type="component" value="Unassembled WGS sequence"/>
</dbReference>
<reference evidence="1" key="2">
    <citation type="submission" date="2023-01" db="EMBL/GenBank/DDBJ databases">
        <title>Draft genome sequence of Litoribrevibacter albus strain NBRC 110071.</title>
        <authorList>
            <person name="Sun Q."/>
            <person name="Mori K."/>
        </authorList>
    </citation>
    <scope>NUCLEOTIDE SEQUENCE</scope>
    <source>
        <strain evidence="1">NBRC 110071</strain>
    </source>
</reference>
<dbReference type="AlphaFoldDB" id="A0AA37SDX7"/>
<protein>
    <submittedName>
        <fullName evidence="1">Uncharacterized protein</fullName>
    </submittedName>
</protein>
<reference evidence="1" key="1">
    <citation type="journal article" date="2014" name="Int. J. Syst. Evol. Microbiol.">
        <title>Complete genome sequence of Corynebacterium casei LMG S-19264T (=DSM 44701T), isolated from a smear-ripened cheese.</title>
        <authorList>
            <consortium name="US DOE Joint Genome Institute (JGI-PGF)"/>
            <person name="Walter F."/>
            <person name="Albersmeier A."/>
            <person name="Kalinowski J."/>
            <person name="Ruckert C."/>
        </authorList>
    </citation>
    <scope>NUCLEOTIDE SEQUENCE</scope>
    <source>
        <strain evidence="1">NBRC 110071</strain>
    </source>
</reference>
<keyword evidence="2" id="KW-1185">Reference proteome</keyword>
<accession>A0AA37SDX7</accession>
<evidence type="ECO:0000313" key="2">
    <source>
        <dbReference type="Proteomes" id="UP001161389"/>
    </source>
</evidence>
<proteinExistence type="predicted"/>
<gene>
    <name evidence="1" type="ORF">GCM10007876_32150</name>
</gene>
<comment type="caution">
    <text evidence="1">The sequence shown here is derived from an EMBL/GenBank/DDBJ whole genome shotgun (WGS) entry which is preliminary data.</text>
</comment>
<name>A0AA37SDX7_9GAMM</name>
<dbReference type="EMBL" id="BSNM01000016">
    <property type="protein sequence ID" value="GLQ32736.1"/>
    <property type="molecule type" value="Genomic_DNA"/>
</dbReference>
<sequence>MKAISLAIVLIAFQSYSYGNEDITPTNGLIPLTESELKAVDAQIDAPEELQGQIHQSGSTHISPQKISTLIEREHSSAISVAKWYSRVQERMR</sequence>
<evidence type="ECO:0000313" key="1">
    <source>
        <dbReference type="EMBL" id="GLQ32736.1"/>
    </source>
</evidence>
<organism evidence="1 2">
    <name type="scientific">Litoribrevibacter albus</name>
    <dbReference type="NCBI Taxonomy" id="1473156"/>
    <lineage>
        <taxon>Bacteria</taxon>
        <taxon>Pseudomonadati</taxon>
        <taxon>Pseudomonadota</taxon>
        <taxon>Gammaproteobacteria</taxon>
        <taxon>Oceanospirillales</taxon>
        <taxon>Oceanospirillaceae</taxon>
        <taxon>Litoribrevibacter</taxon>
    </lineage>
</organism>